<name>D7REL7_BACIU</name>
<protein>
    <submittedName>
        <fullName evidence="4">Mutant homoserine O-acetyltransferase</fullName>
        <ecNumber evidence="4">2.3.1.31</ecNumber>
    </submittedName>
</protein>
<keyword evidence="3 4" id="KW-0012">Acyltransferase</keyword>
<dbReference type="SUPFAM" id="SSF52317">
    <property type="entry name" value="Class I glutamine amidotransferase-like"/>
    <property type="match status" value="1"/>
</dbReference>
<dbReference type="InterPro" id="IPR033752">
    <property type="entry name" value="MetA_family"/>
</dbReference>
<proteinExistence type="predicted"/>
<organism evidence="4">
    <name type="scientific">Bacillus subtilis</name>
    <dbReference type="NCBI Taxonomy" id="1423"/>
    <lineage>
        <taxon>Bacteria</taxon>
        <taxon>Bacillati</taxon>
        <taxon>Bacillota</taxon>
        <taxon>Bacilli</taxon>
        <taxon>Bacillales</taxon>
        <taxon>Bacillaceae</taxon>
        <taxon>Bacillus</taxon>
    </lineage>
</organism>
<reference evidence="4" key="1">
    <citation type="submission" date="2010-04" db="EMBL/GenBank/DDBJ databases">
        <title>Sequences of metA alleles in legacy strains of Bacillus subtilis.</title>
        <authorList>
            <person name="Zeigler D.R."/>
        </authorList>
    </citation>
    <scope>NUCLEOTIDE SEQUENCE</scope>
    <source>
        <strain evidence="4">Mu8u5u6</strain>
    </source>
</reference>
<dbReference type="EMBL" id="HM051284">
    <property type="protein sequence ID" value="ADI43223.1"/>
    <property type="molecule type" value="Genomic_DNA"/>
</dbReference>
<evidence type="ECO:0000256" key="3">
    <source>
        <dbReference type="ARBA" id="ARBA00023315"/>
    </source>
</evidence>
<accession>D7REL7</accession>
<dbReference type="GO" id="GO:0008899">
    <property type="term" value="F:homoserine O-succinyltransferase activity"/>
    <property type="evidence" value="ECO:0007669"/>
    <property type="project" value="TreeGrafter"/>
</dbReference>
<evidence type="ECO:0000313" key="4">
    <source>
        <dbReference type="EMBL" id="ADI43223.1"/>
    </source>
</evidence>
<dbReference type="EC" id="2.3.1.31" evidence="4"/>
<dbReference type="GO" id="GO:0004414">
    <property type="term" value="F:homoserine O-acetyltransferase activity"/>
    <property type="evidence" value="ECO:0007669"/>
    <property type="project" value="UniProtKB-EC"/>
</dbReference>
<evidence type="ECO:0000256" key="2">
    <source>
        <dbReference type="ARBA" id="ARBA00022679"/>
    </source>
</evidence>
<dbReference type="AlphaFoldDB" id="D7REL7"/>
<sequence>MPINIPTHLPAKQVLESEHIFVMDESRAFHQDIRPQKIIILNLMPKKIQTETQLLRLLGNSPLQVHFTFLIPSTHTPKNTAREHLDEFYTTFSNIRHKRFDGMIITGAPIEHLAF</sequence>
<dbReference type="PANTHER" id="PTHR20919:SF0">
    <property type="entry name" value="HOMOSERINE O-SUCCINYLTRANSFERASE"/>
    <property type="match status" value="1"/>
</dbReference>
<dbReference type="PANTHER" id="PTHR20919">
    <property type="entry name" value="HOMOSERINE O-SUCCINYLTRANSFERASE"/>
    <property type="match status" value="1"/>
</dbReference>
<gene>
    <name evidence="4" type="primary">metA</name>
</gene>
<dbReference type="GO" id="GO:0008652">
    <property type="term" value="P:amino acid biosynthetic process"/>
    <property type="evidence" value="ECO:0007669"/>
    <property type="project" value="UniProtKB-KW"/>
</dbReference>
<dbReference type="Gene3D" id="3.40.50.880">
    <property type="match status" value="1"/>
</dbReference>
<dbReference type="InterPro" id="IPR029062">
    <property type="entry name" value="Class_I_gatase-like"/>
</dbReference>
<keyword evidence="2 4" id="KW-0808">Transferase</keyword>
<dbReference type="Pfam" id="PF04204">
    <property type="entry name" value="HTS"/>
    <property type="match status" value="1"/>
</dbReference>
<evidence type="ECO:0000256" key="1">
    <source>
        <dbReference type="ARBA" id="ARBA00022605"/>
    </source>
</evidence>
<keyword evidence="1" id="KW-0028">Amino-acid biosynthesis</keyword>